<comment type="caution">
    <text evidence="2">The sequence shown here is derived from an EMBL/GenBank/DDBJ whole genome shotgun (WGS) entry which is preliminary data.</text>
</comment>
<keyword evidence="3" id="KW-1185">Reference proteome</keyword>
<dbReference type="EMBL" id="CAMAPF010000062">
    <property type="protein sequence ID" value="CAH9090036.1"/>
    <property type="molecule type" value="Genomic_DNA"/>
</dbReference>
<evidence type="ECO:0000313" key="3">
    <source>
        <dbReference type="Proteomes" id="UP001152523"/>
    </source>
</evidence>
<feature type="compositionally biased region" description="Polar residues" evidence="1">
    <location>
        <begin position="80"/>
        <end position="101"/>
    </location>
</feature>
<reference evidence="2" key="1">
    <citation type="submission" date="2022-07" db="EMBL/GenBank/DDBJ databases">
        <authorList>
            <person name="Macas J."/>
            <person name="Novak P."/>
            <person name="Neumann P."/>
        </authorList>
    </citation>
    <scope>NUCLEOTIDE SEQUENCE</scope>
</reference>
<protein>
    <submittedName>
        <fullName evidence="2">Uncharacterized protein</fullName>
    </submittedName>
</protein>
<name>A0AAV0D1P3_9ASTE</name>
<organism evidence="2 3">
    <name type="scientific">Cuscuta epithymum</name>
    <dbReference type="NCBI Taxonomy" id="186058"/>
    <lineage>
        <taxon>Eukaryota</taxon>
        <taxon>Viridiplantae</taxon>
        <taxon>Streptophyta</taxon>
        <taxon>Embryophyta</taxon>
        <taxon>Tracheophyta</taxon>
        <taxon>Spermatophyta</taxon>
        <taxon>Magnoliopsida</taxon>
        <taxon>eudicotyledons</taxon>
        <taxon>Gunneridae</taxon>
        <taxon>Pentapetalae</taxon>
        <taxon>asterids</taxon>
        <taxon>lamiids</taxon>
        <taxon>Solanales</taxon>
        <taxon>Convolvulaceae</taxon>
        <taxon>Cuscuteae</taxon>
        <taxon>Cuscuta</taxon>
        <taxon>Cuscuta subgen. Cuscuta</taxon>
    </lineage>
</organism>
<feature type="region of interest" description="Disordered" evidence="1">
    <location>
        <begin position="62"/>
        <end position="105"/>
    </location>
</feature>
<proteinExistence type="predicted"/>
<sequence>MSLSPMRRTVLAILFADGDHCNKGGRFHPLLHLGATGIFQSRRRATDLDYSLLAGSTTRLRERGTRDGVMGLGPEPNRPKPQNWTRGSRSTTWSLPTTPTGSLPVRPTCQPRSNGQTINALFNCVFNSVLML</sequence>
<gene>
    <name evidence="2" type="ORF">CEPIT_LOCUS11110</name>
</gene>
<dbReference type="Proteomes" id="UP001152523">
    <property type="component" value="Unassembled WGS sequence"/>
</dbReference>
<accession>A0AAV0D1P3</accession>
<evidence type="ECO:0000256" key="1">
    <source>
        <dbReference type="SAM" id="MobiDB-lite"/>
    </source>
</evidence>
<dbReference type="AlphaFoldDB" id="A0AAV0D1P3"/>
<evidence type="ECO:0000313" key="2">
    <source>
        <dbReference type="EMBL" id="CAH9090036.1"/>
    </source>
</evidence>